<dbReference type="PROSITE" id="PS50011">
    <property type="entry name" value="PROTEIN_KINASE_DOM"/>
    <property type="match status" value="1"/>
</dbReference>
<dbReference type="Gene3D" id="3.90.1580.10">
    <property type="entry name" value="paralog of FGE (formylglycine-generating enzyme)"/>
    <property type="match status" value="1"/>
</dbReference>
<dbReference type="Gene3D" id="3.30.200.20">
    <property type="entry name" value="Phosphorylase Kinase, domain 1"/>
    <property type="match status" value="1"/>
</dbReference>
<evidence type="ECO:0000256" key="1">
    <source>
        <dbReference type="ARBA" id="ARBA00022741"/>
    </source>
</evidence>
<feature type="binding site" evidence="3">
    <location>
        <position position="441"/>
    </location>
    <ligand>
        <name>ATP</name>
        <dbReference type="ChEBI" id="CHEBI:30616"/>
    </ligand>
</feature>
<dbReference type="Pfam" id="PF00069">
    <property type="entry name" value="Pkinase"/>
    <property type="match status" value="1"/>
</dbReference>
<feature type="domain" description="Protein kinase" evidence="4">
    <location>
        <begin position="412"/>
        <end position="658"/>
    </location>
</feature>
<evidence type="ECO:0000259" key="4">
    <source>
        <dbReference type="PROSITE" id="PS50011"/>
    </source>
</evidence>
<keyword evidence="2 3" id="KW-0067">ATP-binding</keyword>
<accession>A0A150PBD8</accession>
<evidence type="ECO:0000256" key="3">
    <source>
        <dbReference type="PROSITE-ProRule" id="PRU10141"/>
    </source>
</evidence>
<dbReference type="EMBL" id="JELX01003220">
    <property type="protein sequence ID" value="KYF52931.1"/>
    <property type="molecule type" value="Genomic_DNA"/>
</dbReference>
<dbReference type="SUPFAM" id="SSF56436">
    <property type="entry name" value="C-type lectin-like"/>
    <property type="match status" value="1"/>
</dbReference>
<dbReference type="InterPro" id="IPR005532">
    <property type="entry name" value="SUMF_dom"/>
</dbReference>
<dbReference type="InterPro" id="IPR051043">
    <property type="entry name" value="Sulfatase_Mod_Factor_Kinase"/>
</dbReference>
<dbReference type="PROSITE" id="PS00107">
    <property type="entry name" value="PROTEIN_KINASE_ATP"/>
    <property type="match status" value="1"/>
</dbReference>
<dbReference type="InterPro" id="IPR027417">
    <property type="entry name" value="P-loop_NTPase"/>
</dbReference>
<sequence length="942" mass="104673">MVRVADHELKAATLEGSICTVLSPRQLGKSSLVNRLRQSLPSDARMAYIDLQQGIEHDPAPFYLAICSEIAASLHTGLRIEDLSPPGDGRAPERVLHHYLSTTVVEALGTSRLIICFDEIDRLLVRDFRDDFFAGIRAFFNAGANRPELRRIGFVLVGAVTPDELASNPQLSPFNIAREIRVGDLPREDAQKKLAVGLPFPKDLQNRAFDRVWFWTSGHPYLTQRTCSAIAEQDWGRGTDVDLYVDTVVKRLYLDDNANDTNTIPFIKKLVRSLDPPRCKSIISVYREIYQGRDYKRNQGDPSLLWLLMTGLVHPGVEGRLEVRNRIFRTVFGEAWIEQQLAGYQQIAPPGAAHPSSGVVSQKLEAAIERRQALRRLGNTTEEVDSEILSFKRQLREGGQLRAGDALGEERYLLLEQIGRGGFATVWRAHDRDAGTMVAVKLLHPNLAGDQLRRERFVRGARVMAALQHPAIVRVVDAGAEDAGFYYFVMEYVAGGDLRRAVLANALTTRQIISIILEVGDALALAHSKGIIHRDVKPANILLDARRRPLLADFDLVAAADTTGGTRTGALGTFIYSAPESMHRPQDADARADVYGLGMTAVFCLHGAELPMTVLRDADSFIEQLPCEKSIRSVLRRSVDWDREFRFSTVQALCDALRVATMEAEAELLQWGAADDPDATTKIIRSTLVHPGVEMIDLPAGSFWMGSYEGQLHAHADELPPRRVTVSAFSIAKYAVTQELYHDIMCTNPSDPIGRDLPVNLVSWFDAVVFCNQLSKAAGLRPAYVIEGEYVVWDREADGYRLPTEAEWEYAARGPDGLIYPWGNEPPSNQLCWDGEGNDMGRGRRSGPSAVGSYPAGASPFGVMNMVGNVWEWCWDWYGAYRDDAEVNSDPIGPSIGKERVIRGGSWLYDDPSMVRGAYRDKSAPDNQDIGIGFRCVRSARR</sequence>
<dbReference type="InterPro" id="IPR000719">
    <property type="entry name" value="Prot_kinase_dom"/>
</dbReference>
<dbReference type="InterPro" id="IPR008271">
    <property type="entry name" value="Ser/Thr_kinase_AS"/>
</dbReference>
<dbReference type="GO" id="GO:0004672">
    <property type="term" value="F:protein kinase activity"/>
    <property type="evidence" value="ECO:0007669"/>
    <property type="project" value="InterPro"/>
</dbReference>
<dbReference type="GO" id="GO:0120147">
    <property type="term" value="F:formylglycine-generating oxidase activity"/>
    <property type="evidence" value="ECO:0007669"/>
    <property type="project" value="TreeGrafter"/>
</dbReference>
<dbReference type="Pfam" id="PF14516">
    <property type="entry name" value="AAA_35"/>
    <property type="match status" value="1"/>
</dbReference>
<name>A0A150PBD8_SORCE</name>
<dbReference type="PANTHER" id="PTHR23150">
    <property type="entry name" value="SULFATASE MODIFYING FACTOR 1, 2"/>
    <property type="match status" value="1"/>
</dbReference>
<dbReference type="AlphaFoldDB" id="A0A150PBD8"/>
<evidence type="ECO:0000313" key="6">
    <source>
        <dbReference type="Proteomes" id="UP000075604"/>
    </source>
</evidence>
<comment type="caution">
    <text evidence="5">The sequence shown here is derived from an EMBL/GenBank/DDBJ whole genome shotgun (WGS) entry which is preliminary data.</text>
</comment>
<dbReference type="CDD" id="cd14014">
    <property type="entry name" value="STKc_PknB_like"/>
    <property type="match status" value="1"/>
</dbReference>
<dbReference type="SUPFAM" id="SSF56112">
    <property type="entry name" value="Protein kinase-like (PK-like)"/>
    <property type="match status" value="1"/>
</dbReference>
<dbReference type="PANTHER" id="PTHR23150:SF19">
    <property type="entry name" value="FORMYLGLYCINE-GENERATING ENZYME"/>
    <property type="match status" value="1"/>
</dbReference>
<evidence type="ECO:0000256" key="2">
    <source>
        <dbReference type="ARBA" id="ARBA00022840"/>
    </source>
</evidence>
<dbReference type="Pfam" id="PF03781">
    <property type="entry name" value="FGE-sulfatase"/>
    <property type="match status" value="1"/>
</dbReference>
<organism evidence="5 6">
    <name type="scientific">Sorangium cellulosum</name>
    <name type="common">Polyangium cellulosum</name>
    <dbReference type="NCBI Taxonomy" id="56"/>
    <lineage>
        <taxon>Bacteria</taxon>
        <taxon>Pseudomonadati</taxon>
        <taxon>Myxococcota</taxon>
        <taxon>Polyangia</taxon>
        <taxon>Polyangiales</taxon>
        <taxon>Polyangiaceae</taxon>
        <taxon>Sorangium</taxon>
    </lineage>
</organism>
<dbReference type="InterPro" id="IPR017441">
    <property type="entry name" value="Protein_kinase_ATP_BS"/>
</dbReference>
<dbReference type="SMART" id="SM00220">
    <property type="entry name" value="S_TKc"/>
    <property type="match status" value="1"/>
</dbReference>
<dbReference type="InterPro" id="IPR011009">
    <property type="entry name" value="Kinase-like_dom_sf"/>
</dbReference>
<dbReference type="GO" id="GO:0005524">
    <property type="term" value="F:ATP binding"/>
    <property type="evidence" value="ECO:0007669"/>
    <property type="project" value="UniProtKB-UniRule"/>
</dbReference>
<proteinExistence type="predicted"/>
<dbReference type="Gene3D" id="1.10.510.10">
    <property type="entry name" value="Transferase(Phosphotransferase) domain 1"/>
    <property type="match status" value="1"/>
</dbReference>
<keyword evidence="1 3" id="KW-0547">Nucleotide-binding</keyword>
<protein>
    <recommendedName>
        <fullName evidence="4">Protein kinase domain-containing protein</fullName>
    </recommendedName>
</protein>
<dbReference type="Proteomes" id="UP000075604">
    <property type="component" value="Unassembled WGS sequence"/>
</dbReference>
<dbReference type="PROSITE" id="PS00108">
    <property type="entry name" value="PROTEIN_KINASE_ST"/>
    <property type="match status" value="1"/>
</dbReference>
<gene>
    <name evidence="5" type="ORF">BE04_45575</name>
</gene>
<dbReference type="InterPro" id="IPR042095">
    <property type="entry name" value="SUMF_sf"/>
</dbReference>
<dbReference type="Gene3D" id="3.40.50.300">
    <property type="entry name" value="P-loop containing nucleotide triphosphate hydrolases"/>
    <property type="match status" value="1"/>
</dbReference>
<dbReference type="SUPFAM" id="SSF52540">
    <property type="entry name" value="P-loop containing nucleoside triphosphate hydrolases"/>
    <property type="match status" value="1"/>
</dbReference>
<evidence type="ECO:0000313" key="5">
    <source>
        <dbReference type="EMBL" id="KYF52931.1"/>
    </source>
</evidence>
<dbReference type="InterPro" id="IPR016187">
    <property type="entry name" value="CTDL_fold"/>
</dbReference>
<reference evidence="5 6" key="1">
    <citation type="submission" date="2014-02" db="EMBL/GenBank/DDBJ databases">
        <title>The small core and large imbalanced accessory genome model reveals a collaborative survival strategy of Sorangium cellulosum strains in nature.</title>
        <authorList>
            <person name="Han K."/>
            <person name="Peng R."/>
            <person name="Blom J."/>
            <person name="Li Y.-Z."/>
        </authorList>
    </citation>
    <scope>NUCLEOTIDE SEQUENCE [LARGE SCALE GENOMIC DNA]</scope>
    <source>
        <strain evidence="5 6">So0157-18</strain>
    </source>
</reference>